<feature type="transmembrane region" description="Helical" evidence="10">
    <location>
        <begin position="345"/>
        <end position="370"/>
    </location>
</feature>
<feature type="binding site" evidence="6">
    <location>
        <position position="86"/>
    </location>
    <ligand>
        <name>Na(+)</name>
        <dbReference type="ChEBI" id="CHEBI:29101"/>
        <label>1</label>
    </ligand>
</feature>
<reference evidence="11" key="2">
    <citation type="submission" date="2021-01" db="UniProtKB">
        <authorList>
            <consortium name="EnsemblMetazoa"/>
        </authorList>
    </citation>
    <scope>IDENTIFICATION</scope>
</reference>
<keyword evidence="12" id="KW-1185">Reference proteome</keyword>
<evidence type="ECO:0000256" key="10">
    <source>
        <dbReference type="SAM" id="Phobius"/>
    </source>
</evidence>
<feature type="binding site" evidence="6">
    <location>
        <position position="419"/>
    </location>
    <ligand>
        <name>Na(+)</name>
        <dbReference type="ChEBI" id="CHEBI:29101"/>
        <label>1</label>
    </ligand>
</feature>
<name>A0A7M7PS10_STRPU</name>
<dbReference type="SUPFAM" id="SSF161070">
    <property type="entry name" value="SNF-like"/>
    <property type="match status" value="1"/>
</dbReference>
<dbReference type="FunCoup" id="A0A7M7PS10">
    <property type="interactions" value="15"/>
</dbReference>
<dbReference type="GeneID" id="581958"/>
<dbReference type="Pfam" id="PF00209">
    <property type="entry name" value="SNF"/>
    <property type="match status" value="1"/>
</dbReference>
<feature type="transmembrane region" description="Helical" evidence="10">
    <location>
        <begin position="482"/>
        <end position="501"/>
    </location>
</feature>
<feature type="transmembrane region" description="Helical" evidence="10">
    <location>
        <begin position="263"/>
        <end position="280"/>
    </location>
</feature>
<keyword evidence="6" id="KW-0915">Sodium</keyword>
<feature type="transmembrane region" description="Helical" evidence="10">
    <location>
        <begin position="78"/>
        <end position="96"/>
    </location>
</feature>
<evidence type="ECO:0000256" key="3">
    <source>
        <dbReference type="ARBA" id="ARBA00022692"/>
    </source>
</evidence>
<feature type="binding site" evidence="6">
    <location>
        <position position="420"/>
    </location>
    <ligand>
        <name>Na(+)</name>
        <dbReference type="ChEBI" id="CHEBI:29101"/>
        <label>1</label>
    </ligand>
</feature>
<feature type="transmembrane region" description="Helical" evidence="10">
    <location>
        <begin position="390"/>
        <end position="416"/>
    </location>
</feature>
<sequence>MTSENGVPPIANSEEKIPLNDMNPDESKDQGNGSADVDDQGVVVADGKLTEHHPEPDEDEDVVDEGGKRGKWTGKMDFLLACIGYAIGLGNVWRFPYLCYRNGGGAFLLPYLLTLIVAGIPVFLFETSLGQLLSLGGLGVWKICPLFKGVGYAAVVMSFWLNVWYIVVIAWALLYLANSFTSKLPWSHCDNDFNTLNCTTNQTLANNYTTDPTTEFWKQYVLEESDGIHQPGKVRWQLAVTLLAAWIICYFCIWKGVKWTGKVVYFTALYPYVMLIVLFFRGVTLEGAREGIIYYIKPNFSRLTDSGVWIDAATQIFFSYGTGIGSLIALGSYNKFSNNVYRDSMIVACVNTGTSFFAGFVVFSTLGHLAHVQNKDVADVATSGPGLTFLAYPAAIAQLPFPAVWAVMFFSMIFMVGLDSQFCTMEGFFTACIDEWPRYLRKHKEIFIAVVCFISYLIGIGCITQGGIYVFELLNTYSSSGISLLFLTFFQTIGVSWFYGVNRFYKNLEQMLGYRPMMWWKLCWTIFTPLICVGVFLFSLVKYKRVEYEDYTYPVWGEVIGWLVALSSMMCIPSYMVYLFFVTEGSPRERFQKCIAPRWTERDYERGIAVPQHQYPYQSYPPPSYANAIAGEVRPTQV</sequence>
<evidence type="ECO:0000256" key="9">
    <source>
        <dbReference type="SAM" id="MobiDB-lite"/>
    </source>
</evidence>
<dbReference type="RefSeq" id="XP_030855876.1">
    <property type="nucleotide sequence ID" value="XM_031000016.1"/>
</dbReference>
<dbReference type="AlphaFoldDB" id="A0A7M7PS10"/>
<feature type="transmembrane region" description="Helical" evidence="10">
    <location>
        <begin position="312"/>
        <end position="333"/>
    </location>
</feature>
<dbReference type="GO" id="GO:0015293">
    <property type="term" value="F:symporter activity"/>
    <property type="evidence" value="ECO:0007669"/>
    <property type="project" value="UniProtKB-KW"/>
</dbReference>
<feature type="region of interest" description="Disordered" evidence="9">
    <location>
        <begin position="1"/>
        <end position="68"/>
    </location>
</feature>
<dbReference type="PRINTS" id="PR00176">
    <property type="entry name" value="NANEUSMPORT"/>
</dbReference>
<dbReference type="KEGG" id="spu:581958"/>
<reference evidence="12" key="1">
    <citation type="submission" date="2015-02" db="EMBL/GenBank/DDBJ databases">
        <title>Genome sequencing for Strongylocentrotus purpuratus.</title>
        <authorList>
            <person name="Murali S."/>
            <person name="Liu Y."/>
            <person name="Vee V."/>
            <person name="English A."/>
            <person name="Wang M."/>
            <person name="Skinner E."/>
            <person name="Han Y."/>
            <person name="Muzny D.M."/>
            <person name="Worley K.C."/>
            <person name="Gibbs R.A."/>
        </authorList>
    </citation>
    <scope>NUCLEOTIDE SEQUENCE</scope>
</reference>
<evidence type="ECO:0000256" key="4">
    <source>
        <dbReference type="ARBA" id="ARBA00022989"/>
    </source>
</evidence>
<evidence type="ECO:0000256" key="5">
    <source>
        <dbReference type="ARBA" id="ARBA00023136"/>
    </source>
</evidence>
<evidence type="ECO:0000256" key="6">
    <source>
        <dbReference type="PIRSR" id="PIRSR600175-1"/>
    </source>
</evidence>
<feature type="disulfide bond" evidence="7">
    <location>
        <begin position="189"/>
        <end position="198"/>
    </location>
</feature>
<dbReference type="InParanoid" id="A0A7M7PS10"/>
<feature type="binding site" evidence="6">
    <location>
        <position position="319"/>
    </location>
    <ligand>
        <name>Na(+)</name>
        <dbReference type="ChEBI" id="CHEBI:29101"/>
        <label>1</label>
    </ligand>
</feature>
<feature type="transmembrane region" description="Helical" evidence="10">
    <location>
        <begin position="150"/>
        <end position="177"/>
    </location>
</feature>
<dbReference type="PROSITE" id="PS00754">
    <property type="entry name" value="NA_NEUROTRAN_SYMP_2"/>
    <property type="match status" value="1"/>
</dbReference>
<dbReference type="OMA" id="FNNINHR"/>
<dbReference type="GO" id="GO:0006865">
    <property type="term" value="P:amino acid transport"/>
    <property type="evidence" value="ECO:0000318"/>
    <property type="project" value="GO_Central"/>
</dbReference>
<evidence type="ECO:0000256" key="7">
    <source>
        <dbReference type="PIRSR" id="PIRSR600175-2"/>
    </source>
</evidence>
<keyword evidence="4 10" id="KW-1133">Transmembrane helix</keyword>
<dbReference type="PANTHER" id="PTHR11616:SF265">
    <property type="entry name" value="TRANSPORTER"/>
    <property type="match status" value="1"/>
</dbReference>
<dbReference type="CTD" id="6529"/>
<keyword evidence="3 8" id="KW-0812">Transmembrane</keyword>
<proteinExistence type="inferred from homology"/>
<keyword evidence="6" id="KW-0479">Metal-binding</keyword>
<dbReference type="PANTHER" id="PTHR11616">
    <property type="entry name" value="SODIUM/CHLORIDE DEPENDENT TRANSPORTER"/>
    <property type="match status" value="1"/>
</dbReference>
<feature type="transmembrane region" description="Helical" evidence="10">
    <location>
        <begin position="522"/>
        <end position="540"/>
    </location>
</feature>
<comment type="subcellular location">
    <subcellularLocation>
        <location evidence="1">Membrane</location>
        <topology evidence="1">Multi-pass membrane protein</topology>
    </subcellularLocation>
</comment>
<feature type="transmembrane region" description="Helical" evidence="10">
    <location>
        <begin position="234"/>
        <end position="254"/>
    </location>
</feature>
<dbReference type="CDD" id="cd11496">
    <property type="entry name" value="SLC6sbd-TauT-like"/>
    <property type="match status" value="1"/>
</dbReference>
<evidence type="ECO:0000256" key="1">
    <source>
        <dbReference type="ARBA" id="ARBA00004141"/>
    </source>
</evidence>
<keyword evidence="2 8" id="KW-0813">Transport</keyword>
<evidence type="ECO:0000256" key="8">
    <source>
        <dbReference type="RuleBase" id="RU003732"/>
    </source>
</evidence>
<feature type="transmembrane region" description="Helical" evidence="10">
    <location>
        <begin position="108"/>
        <end position="129"/>
    </location>
</feature>
<dbReference type="PROSITE" id="PS00610">
    <property type="entry name" value="NA_NEUROTRAN_SYMP_1"/>
    <property type="match status" value="1"/>
</dbReference>
<accession>A0A7M7PS10</accession>
<feature type="binding site" evidence="6">
    <location>
        <position position="91"/>
    </location>
    <ligand>
        <name>Na(+)</name>
        <dbReference type="ChEBI" id="CHEBI:29101"/>
        <label>1</label>
    </ligand>
</feature>
<protein>
    <recommendedName>
        <fullName evidence="8">Transporter</fullName>
    </recommendedName>
</protein>
<feature type="transmembrane region" description="Helical" evidence="10">
    <location>
        <begin position="560"/>
        <end position="581"/>
    </location>
</feature>
<evidence type="ECO:0000313" key="12">
    <source>
        <dbReference type="Proteomes" id="UP000007110"/>
    </source>
</evidence>
<feature type="binding site" evidence="6">
    <location>
        <position position="351"/>
    </location>
    <ligand>
        <name>Na(+)</name>
        <dbReference type="ChEBI" id="CHEBI:29101"/>
        <label>1</label>
    </ligand>
</feature>
<evidence type="ECO:0000313" key="11">
    <source>
        <dbReference type="EnsemblMetazoa" id="XP_030855876"/>
    </source>
</evidence>
<organism evidence="11 12">
    <name type="scientific">Strongylocentrotus purpuratus</name>
    <name type="common">Purple sea urchin</name>
    <dbReference type="NCBI Taxonomy" id="7668"/>
    <lineage>
        <taxon>Eukaryota</taxon>
        <taxon>Metazoa</taxon>
        <taxon>Echinodermata</taxon>
        <taxon>Eleutherozoa</taxon>
        <taxon>Echinozoa</taxon>
        <taxon>Echinoidea</taxon>
        <taxon>Euechinoidea</taxon>
        <taxon>Echinacea</taxon>
        <taxon>Camarodonta</taxon>
        <taxon>Echinidea</taxon>
        <taxon>Strongylocentrotidae</taxon>
        <taxon>Strongylocentrotus</taxon>
    </lineage>
</organism>
<feature type="transmembrane region" description="Helical" evidence="10">
    <location>
        <begin position="446"/>
        <end position="470"/>
    </location>
</feature>
<keyword evidence="8" id="KW-0769">Symport</keyword>
<dbReference type="PROSITE" id="PS50267">
    <property type="entry name" value="NA_NEUROTRAN_SYMP_3"/>
    <property type="match status" value="1"/>
</dbReference>
<dbReference type="NCBIfam" id="NF037979">
    <property type="entry name" value="Na_transp"/>
    <property type="match status" value="1"/>
</dbReference>
<dbReference type="Proteomes" id="UP000007110">
    <property type="component" value="Unassembled WGS sequence"/>
</dbReference>
<feature type="binding site" evidence="6">
    <location>
        <position position="84"/>
    </location>
    <ligand>
        <name>Na(+)</name>
        <dbReference type="ChEBI" id="CHEBI:29101"/>
        <label>1</label>
    </ligand>
</feature>
<dbReference type="GO" id="GO:0005886">
    <property type="term" value="C:plasma membrane"/>
    <property type="evidence" value="ECO:0000318"/>
    <property type="project" value="GO_Central"/>
</dbReference>
<dbReference type="InterPro" id="IPR000175">
    <property type="entry name" value="Na/ntran_symport"/>
</dbReference>
<evidence type="ECO:0000256" key="2">
    <source>
        <dbReference type="ARBA" id="ARBA00022448"/>
    </source>
</evidence>
<comment type="similarity">
    <text evidence="8">Belongs to the sodium:neurotransmitter symporter (SNF) (TC 2.A.22) family.</text>
</comment>
<dbReference type="OrthoDB" id="6581954at2759"/>
<dbReference type="GO" id="GO:0035725">
    <property type="term" value="P:sodium ion transmembrane transport"/>
    <property type="evidence" value="ECO:0000318"/>
    <property type="project" value="GO_Central"/>
</dbReference>
<dbReference type="InterPro" id="IPR037272">
    <property type="entry name" value="SNS_sf"/>
</dbReference>
<dbReference type="EnsemblMetazoa" id="XM_031000016">
    <property type="protein sequence ID" value="XP_030855876"/>
    <property type="gene ID" value="LOC581958"/>
</dbReference>
<keyword evidence="7" id="KW-1015">Disulfide bond</keyword>
<keyword evidence="5 10" id="KW-0472">Membrane</keyword>
<dbReference type="GO" id="GO:0046872">
    <property type="term" value="F:metal ion binding"/>
    <property type="evidence" value="ECO:0007669"/>
    <property type="project" value="UniProtKB-KW"/>
</dbReference>